<evidence type="ECO:0000256" key="5">
    <source>
        <dbReference type="PROSITE-ProRule" id="PRU10099"/>
    </source>
</evidence>
<feature type="active site" evidence="5">
    <location>
        <position position="61"/>
    </location>
</feature>
<dbReference type="GO" id="GO:0004067">
    <property type="term" value="F:asparaginase activity"/>
    <property type="evidence" value="ECO:0007669"/>
    <property type="project" value="UniProtKB-UniRule"/>
</dbReference>
<evidence type="ECO:0000256" key="6">
    <source>
        <dbReference type="PROSITE-ProRule" id="PRU10100"/>
    </source>
</evidence>
<keyword evidence="2" id="KW-0378">Hydrolase</keyword>
<dbReference type="InterPro" id="IPR004550">
    <property type="entry name" value="AsnASE_II"/>
</dbReference>
<dbReference type="CDD" id="cd08964">
    <property type="entry name" value="L-asparaginase_II"/>
    <property type="match status" value="1"/>
</dbReference>
<evidence type="ECO:0000256" key="2">
    <source>
        <dbReference type="ARBA" id="ARBA00022801"/>
    </source>
</evidence>
<evidence type="ECO:0000256" key="7">
    <source>
        <dbReference type="RuleBase" id="RU004456"/>
    </source>
</evidence>
<evidence type="ECO:0000313" key="11">
    <source>
        <dbReference type="EMBL" id="UEM08946.1"/>
    </source>
</evidence>
<dbReference type="PANTHER" id="PTHR11707">
    <property type="entry name" value="L-ASPARAGINASE"/>
    <property type="match status" value="1"/>
</dbReference>
<name>A0A939MDC9_9BRAD</name>
<dbReference type="Pfam" id="PF00710">
    <property type="entry name" value="Asparaginase"/>
    <property type="match status" value="1"/>
</dbReference>
<evidence type="ECO:0000256" key="1">
    <source>
        <dbReference type="ARBA" id="ARBA00010518"/>
    </source>
</evidence>
<evidence type="ECO:0000313" key="12">
    <source>
        <dbReference type="Proteomes" id="UP000664702"/>
    </source>
</evidence>
<dbReference type="PROSITE" id="PS00144">
    <property type="entry name" value="ASN_GLN_ASE_1"/>
    <property type="match status" value="1"/>
</dbReference>
<dbReference type="Pfam" id="PF17763">
    <property type="entry name" value="Asparaginase_C"/>
    <property type="match status" value="1"/>
</dbReference>
<dbReference type="InterPro" id="IPR036152">
    <property type="entry name" value="Asp/glu_Ase-like_sf"/>
</dbReference>
<dbReference type="InterPro" id="IPR027474">
    <property type="entry name" value="L-asparaginase_N"/>
</dbReference>
<dbReference type="FunFam" id="3.40.50.1170:FF:000001">
    <property type="entry name" value="L-asparaginase 2"/>
    <property type="match status" value="1"/>
</dbReference>
<dbReference type="PROSITE" id="PS51732">
    <property type="entry name" value="ASN_GLN_ASE_3"/>
    <property type="match status" value="1"/>
</dbReference>
<dbReference type="PIRSF" id="PIRSF500176">
    <property type="entry name" value="L_ASNase"/>
    <property type="match status" value="1"/>
</dbReference>
<evidence type="ECO:0000256" key="4">
    <source>
        <dbReference type="PIRSR" id="PIRSR001220-2"/>
    </source>
</evidence>
<dbReference type="EMBL" id="JAGEMI010000001">
    <property type="protein sequence ID" value="MBO1865324.1"/>
    <property type="molecule type" value="Genomic_DNA"/>
</dbReference>
<protein>
    <submittedName>
        <fullName evidence="10">Asparaginase</fullName>
    </submittedName>
</protein>
<dbReference type="Proteomes" id="UP000664702">
    <property type="component" value="Chromosome"/>
</dbReference>
<evidence type="ECO:0000256" key="3">
    <source>
        <dbReference type="PIRSR" id="PIRSR001220-1"/>
    </source>
</evidence>
<dbReference type="InterPro" id="IPR037152">
    <property type="entry name" value="L-asparaginase_N_sf"/>
</dbReference>
<evidence type="ECO:0000259" key="9">
    <source>
        <dbReference type="Pfam" id="PF17763"/>
    </source>
</evidence>
<dbReference type="SMART" id="SM00870">
    <property type="entry name" value="Asparaginase"/>
    <property type="match status" value="1"/>
</dbReference>
<dbReference type="NCBIfam" id="TIGR00520">
    <property type="entry name" value="asnASE_II"/>
    <property type="match status" value="1"/>
</dbReference>
<feature type="domain" description="Asparaginase/glutaminase C-terminal" evidence="9">
    <location>
        <begin position="263"/>
        <end position="374"/>
    </location>
</feature>
<accession>A0A939MDC9</accession>
<feature type="active site" description="O-isoaspartyl threonine intermediate" evidence="3">
    <location>
        <position position="61"/>
    </location>
</feature>
<dbReference type="InterPro" id="IPR006034">
    <property type="entry name" value="Asparaginase/glutaminase-like"/>
</dbReference>
<dbReference type="EMBL" id="CP086136">
    <property type="protein sequence ID" value="UEM08946.1"/>
    <property type="molecule type" value="Genomic_DNA"/>
</dbReference>
<evidence type="ECO:0000259" key="8">
    <source>
        <dbReference type="Pfam" id="PF00710"/>
    </source>
</evidence>
<dbReference type="KEGG" id="bban:J4G43_029845"/>
<dbReference type="PANTHER" id="PTHR11707:SF28">
    <property type="entry name" value="60 KDA LYSOPHOSPHOLIPASE"/>
    <property type="match status" value="1"/>
</dbReference>
<dbReference type="InterPro" id="IPR027473">
    <property type="entry name" value="L-asparaginase_C"/>
</dbReference>
<dbReference type="SUPFAM" id="SSF53774">
    <property type="entry name" value="Glutaminase/Asparaginase"/>
    <property type="match status" value="1"/>
</dbReference>
<feature type="active site" evidence="6">
    <location>
        <position position="140"/>
    </location>
</feature>
<dbReference type="AlphaFoldDB" id="A0A939MDC9"/>
<dbReference type="Gene3D" id="3.40.50.1170">
    <property type="entry name" value="L-asparaginase, N-terminal domain"/>
    <property type="match status" value="1"/>
</dbReference>
<dbReference type="PRINTS" id="PR00139">
    <property type="entry name" value="ASNGLNASE"/>
</dbReference>
<feature type="binding site" evidence="4">
    <location>
        <begin position="140"/>
        <end position="141"/>
    </location>
    <ligand>
        <name>substrate</name>
    </ligand>
</feature>
<proteinExistence type="inferred from homology"/>
<dbReference type="InterPro" id="IPR040919">
    <property type="entry name" value="Asparaginase_C"/>
</dbReference>
<evidence type="ECO:0000313" key="10">
    <source>
        <dbReference type="EMBL" id="MBO1865324.1"/>
    </source>
</evidence>
<reference evidence="11 12" key="2">
    <citation type="journal article" date="2022" name="Int. J. Syst. Evol. Microbiol.">
        <title>Strains of Bradyrhizobium barranii sp. nov. associated with legumes native to Canada are symbionts of soybeans and belong to different subspecies (subsp. barranii subsp. nov. and subsp. apii subsp. nov.) and symbiovars (sv. glycinearum and sv. septentrionale).</title>
        <authorList>
            <person name="Bromfield E.S.P."/>
            <person name="Cloutier S."/>
            <person name="Wasai-Hara S."/>
            <person name="Minamisawa K."/>
        </authorList>
    </citation>
    <scope>NUCLEOTIDE SEQUENCE [LARGE SCALE GENOMIC DNA]</scope>
    <source>
        <strain evidence="11 12">144S4</strain>
    </source>
</reference>
<sequence length="378" mass="39961">MMKHAARPASRRRNRTLMLTVPLVALALWSWGIDAAQAAEPGKDATAASPPRILVLATGGTIAGQGDARATGAYKSGQITGEQLMRSVPGLDKLAKLNAEQISSIGSQDMNDKVWFALARRIQDAFDKNEADGILITHGTDTLEETAFFLDNVVRGDKPVVIVGSMRPATAVSADGPGNLYEAVQVAADPRSRGRGVMAVLNDKIQSARSITKTNTTSIETFSSPNDGPIGYVDSAGGIRFMTQAAGFTRTTYPLPAGEQLPRVEIVYSHANMDAVPIEDAISHGAKGIVLAGVGDGNTSKQALDALEAAAKKGIIVVRSTRVRSGFVTRNVEVDDDKNGFVVSEDLNPQKARVLTQLLIAGGVTAPAELQRAFTATW</sequence>
<feature type="binding site" evidence="4">
    <location>
        <position position="107"/>
    </location>
    <ligand>
        <name>substrate</name>
    </ligand>
</feature>
<dbReference type="InterPro" id="IPR027475">
    <property type="entry name" value="Asparaginase/glutaminase_AS2"/>
</dbReference>
<dbReference type="GO" id="GO:0006528">
    <property type="term" value="P:asparagine metabolic process"/>
    <property type="evidence" value="ECO:0007669"/>
    <property type="project" value="InterPro"/>
</dbReference>
<dbReference type="InterPro" id="IPR020827">
    <property type="entry name" value="Asparaginase/glutaminase_AS1"/>
</dbReference>
<comment type="similarity">
    <text evidence="1 7">Belongs to the asparaginase 1 family.</text>
</comment>
<feature type="domain" description="L-asparaginase N-terminal" evidence="8">
    <location>
        <begin position="52"/>
        <end position="241"/>
    </location>
</feature>
<reference evidence="10" key="1">
    <citation type="submission" date="2021-03" db="EMBL/GenBank/DDBJ databases">
        <title>Whole Genome Sequence of Bradyrhizobium sp. Strain 144S4.</title>
        <authorList>
            <person name="Bromfield E.S.P."/>
            <person name="Cloutier S."/>
        </authorList>
    </citation>
    <scope>NUCLEOTIDE SEQUENCE [LARGE SCALE GENOMIC DNA]</scope>
    <source>
        <strain evidence="10">144S4</strain>
    </source>
</reference>
<dbReference type="RefSeq" id="WP_208087151.1">
    <property type="nucleotide sequence ID" value="NZ_CP086136.1"/>
</dbReference>
<dbReference type="Gene3D" id="3.40.50.40">
    <property type="match status" value="1"/>
</dbReference>
<gene>
    <name evidence="11" type="ORF">J4G43_029845</name>
    <name evidence="10" type="ORF">J4G43_31825</name>
</gene>
<dbReference type="PROSITE" id="PS00917">
    <property type="entry name" value="ASN_GLN_ASE_2"/>
    <property type="match status" value="1"/>
</dbReference>
<dbReference type="PIRSF" id="PIRSF001220">
    <property type="entry name" value="L-ASNase_gatD"/>
    <property type="match status" value="1"/>
</dbReference>
<organism evidence="10">
    <name type="scientific">Bradyrhizobium barranii subsp. barranii</name>
    <dbReference type="NCBI Taxonomy" id="2823807"/>
    <lineage>
        <taxon>Bacteria</taxon>
        <taxon>Pseudomonadati</taxon>
        <taxon>Pseudomonadota</taxon>
        <taxon>Alphaproteobacteria</taxon>
        <taxon>Hyphomicrobiales</taxon>
        <taxon>Nitrobacteraceae</taxon>
        <taxon>Bradyrhizobium</taxon>
        <taxon>Bradyrhizobium barranii</taxon>
    </lineage>
</organism>